<dbReference type="GO" id="GO:0003677">
    <property type="term" value="F:DNA binding"/>
    <property type="evidence" value="ECO:0007669"/>
    <property type="project" value="InterPro"/>
</dbReference>
<dbReference type="InterPro" id="IPR010982">
    <property type="entry name" value="Lambda_DNA-bd_dom_sf"/>
</dbReference>
<dbReference type="SMART" id="SM00530">
    <property type="entry name" value="HTH_XRE"/>
    <property type="match status" value="1"/>
</dbReference>
<organism evidence="2 3">
    <name type="scientific">Caldimonas thermodepolymerans</name>
    <dbReference type="NCBI Taxonomy" id="215580"/>
    <lineage>
        <taxon>Bacteria</taxon>
        <taxon>Pseudomonadati</taxon>
        <taxon>Pseudomonadota</taxon>
        <taxon>Betaproteobacteria</taxon>
        <taxon>Burkholderiales</taxon>
        <taxon>Sphaerotilaceae</taxon>
        <taxon>Caldimonas</taxon>
    </lineage>
</organism>
<evidence type="ECO:0000313" key="2">
    <source>
        <dbReference type="EMBL" id="PPE71187.1"/>
    </source>
</evidence>
<dbReference type="AlphaFoldDB" id="A0A2S5T8J3"/>
<dbReference type="Gene3D" id="1.10.260.40">
    <property type="entry name" value="lambda repressor-like DNA-binding domains"/>
    <property type="match status" value="1"/>
</dbReference>
<name>A0A2S5T8J3_9BURK</name>
<keyword evidence="3" id="KW-1185">Reference proteome</keyword>
<sequence>MLTEFGKKVRKARIDAGVTMMQMADALGTTPSFLSAMETGRKKVPTEWVAKIEHYFAVHGVNVANLGAAADASNQSVSLEGLSREHQMLVAGFARVQSSSLSTEDVDAFKRLLQGLQGGKKK</sequence>
<accession>A0A2S5T8J3</accession>
<reference evidence="2 3" key="1">
    <citation type="submission" date="2018-02" db="EMBL/GenBank/DDBJ databases">
        <title>Reclassifiation of [Polyangium] brachysporum DSM 7029 as Guopingzhaonella breviflexa gen. nov., sp. nov., a member of the family Comamonadaceae.</title>
        <authorList>
            <person name="Tang B."/>
        </authorList>
    </citation>
    <scope>NUCLEOTIDE SEQUENCE [LARGE SCALE GENOMIC DNA]</scope>
    <source>
        <strain evidence="2 3">DSM 15344</strain>
    </source>
</reference>
<dbReference type="CDD" id="cd00093">
    <property type="entry name" value="HTH_XRE"/>
    <property type="match status" value="1"/>
</dbReference>
<dbReference type="RefSeq" id="WP_104355977.1">
    <property type="nucleotide sequence ID" value="NZ_CP064338.1"/>
</dbReference>
<dbReference type="Pfam" id="PF13560">
    <property type="entry name" value="HTH_31"/>
    <property type="match status" value="1"/>
</dbReference>
<comment type="caution">
    <text evidence="2">The sequence shown here is derived from an EMBL/GenBank/DDBJ whole genome shotgun (WGS) entry which is preliminary data.</text>
</comment>
<dbReference type="PROSITE" id="PS50943">
    <property type="entry name" value="HTH_CROC1"/>
    <property type="match status" value="1"/>
</dbReference>
<protein>
    <submittedName>
        <fullName evidence="2">XRE family transcriptional regulator</fullName>
    </submittedName>
</protein>
<dbReference type="EMBL" id="PSNY01000002">
    <property type="protein sequence ID" value="PPE71187.1"/>
    <property type="molecule type" value="Genomic_DNA"/>
</dbReference>
<dbReference type="Proteomes" id="UP000239406">
    <property type="component" value="Unassembled WGS sequence"/>
</dbReference>
<gene>
    <name evidence="2" type="ORF">C1702_01830</name>
</gene>
<dbReference type="InterPro" id="IPR001387">
    <property type="entry name" value="Cro/C1-type_HTH"/>
</dbReference>
<evidence type="ECO:0000259" key="1">
    <source>
        <dbReference type="PROSITE" id="PS50943"/>
    </source>
</evidence>
<feature type="domain" description="HTH cro/C1-type" evidence="1">
    <location>
        <begin position="9"/>
        <end position="63"/>
    </location>
</feature>
<evidence type="ECO:0000313" key="3">
    <source>
        <dbReference type="Proteomes" id="UP000239406"/>
    </source>
</evidence>
<proteinExistence type="predicted"/>
<dbReference type="SUPFAM" id="SSF47413">
    <property type="entry name" value="lambda repressor-like DNA-binding domains"/>
    <property type="match status" value="1"/>
</dbReference>